<feature type="transmembrane region" description="Helical" evidence="1">
    <location>
        <begin position="43"/>
        <end position="65"/>
    </location>
</feature>
<organism evidence="2 3">
    <name type="scientific">Luteolibacter soli</name>
    <dbReference type="NCBI Taxonomy" id="3135280"/>
    <lineage>
        <taxon>Bacteria</taxon>
        <taxon>Pseudomonadati</taxon>
        <taxon>Verrucomicrobiota</taxon>
        <taxon>Verrucomicrobiia</taxon>
        <taxon>Verrucomicrobiales</taxon>
        <taxon>Verrucomicrobiaceae</taxon>
        <taxon>Luteolibacter</taxon>
    </lineage>
</organism>
<keyword evidence="1" id="KW-0812">Transmembrane</keyword>
<keyword evidence="1" id="KW-1133">Transmembrane helix</keyword>
<accession>A0ABU9AVF1</accession>
<protein>
    <submittedName>
        <fullName evidence="2">Uncharacterized protein</fullName>
    </submittedName>
</protein>
<evidence type="ECO:0000313" key="3">
    <source>
        <dbReference type="Proteomes" id="UP001371305"/>
    </source>
</evidence>
<evidence type="ECO:0000256" key="1">
    <source>
        <dbReference type="SAM" id="Phobius"/>
    </source>
</evidence>
<dbReference type="Proteomes" id="UP001371305">
    <property type="component" value="Unassembled WGS sequence"/>
</dbReference>
<feature type="transmembrane region" description="Helical" evidence="1">
    <location>
        <begin position="12"/>
        <end position="37"/>
    </location>
</feature>
<dbReference type="RefSeq" id="WP_341405425.1">
    <property type="nucleotide sequence ID" value="NZ_JBBUKT010000005.1"/>
</dbReference>
<proteinExistence type="predicted"/>
<comment type="caution">
    <text evidence="2">The sequence shown here is derived from an EMBL/GenBank/DDBJ whole genome shotgun (WGS) entry which is preliminary data.</text>
</comment>
<keyword evidence="3" id="KW-1185">Reference proteome</keyword>
<reference evidence="2 3" key="1">
    <citation type="submission" date="2024-04" db="EMBL/GenBank/DDBJ databases">
        <title>Luteolibacter sp. isolated from soil.</title>
        <authorList>
            <person name="An J."/>
        </authorList>
    </citation>
    <scope>NUCLEOTIDE SEQUENCE [LARGE SCALE GENOMIC DNA]</scope>
    <source>
        <strain evidence="2 3">Y139</strain>
    </source>
</reference>
<gene>
    <name evidence="2" type="ORF">WKV53_14535</name>
</gene>
<keyword evidence="1" id="KW-0472">Membrane</keyword>
<name>A0ABU9AVF1_9BACT</name>
<dbReference type="EMBL" id="JBBUKT010000005">
    <property type="protein sequence ID" value="MEK7951732.1"/>
    <property type="molecule type" value="Genomic_DNA"/>
</dbReference>
<sequence>MRPLSASDKFILSLLHLATWIVALAGIAAIAGSIYSIVRTDLWSLLSCIPTAIVCFAQAIVFHYVRTRLTDDLTRY</sequence>
<evidence type="ECO:0000313" key="2">
    <source>
        <dbReference type="EMBL" id="MEK7951732.1"/>
    </source>
</evidence>